<dbReference type="InterPro" id="IPR014729">
    <property type="entry name" value="Rossmann-like_a/b/a_fold"/>
</dbReference>
<dbReference type="NCBIfam" id="TIGR00396">
    <property type="entry name" value="leuS_bact"/>
    <property type="match status" value="1"/>
</dbReference>
<dbReference type="InterPro" id="IPR009080">
    <property type="entry name" value="tRNAsynth_Ia_anticodon-bd"/>
</dbReference>
<accession>A0A0B6RI93</accession>
<dbReference type="Proteomes" id="UP000031838">
    <property type="component" value="Chromosome 1"/>
</dbReference>
<dbReference type="InterPro" id="IPR001412">
    <property type="entry name" value="aa-tRNA-synth_I_CS"/>
</dbReference>
<dbReference type="Gene3D" id="3.40.50.620">
    <property type="entry name" value="HUPs"/>
    <property type="match status" value="2"/>
</dbReference>
<dbReference type="Gene3D" id="1.10.730.10">
    <property type="entry name" value="Isoleucyl-tRNA Synthetase, Domain 1"/>
    <property type="match status" value="1"/>
</dbReference>
<feature type="domain" description="Methionyl/Valyl/Leucyl/Isoleucyl-tRNA synthetase anticodon-binding" evidence="12">
    <location>
        <begin position="705"/>
        <end position="827"/>
    </location>
</feature>
<dbReference type="Pfam" id="PF00133">
    <property type="entry name" value="tRNA-synt_1"/>
    <property type="match status" value="2"/>
</dbReference>
<keyword evidence="7 9" id="KW-0030">Aminoacyl-tRNA synthetase</keyword>
<dbReference type="GO" id="GO:0006429">
    <property type="term" value="P:leucyl-tRNA aminoacylation"/>
    <property type="evidence" value="ECO:0007669"/>
    <property type="project" value="UniProtKB-UniRule"/>
</dbReference>
<dbReference type="Pfam" id="PF13603">
    <property type="entry name" value="tRNA-synt_1_2"/>
    <property type="match status" value="1"/>
</dbReference>
<protein>
    <recommendedName>
        <fullName evidence="9">Leucine--tRNA ligase</fullName>
        <ecNumber evidence="9">6.1.1.4</ecNumber>
    </recommendedName>
    <alternativeName>
        <fullName evidence="9">Leucyl-tRNA synthetase</fullName>
        <shortName evidence="9">LeuRS</shortName>
    </alternativeName>
</protein>
<keyword evidence="5 9" id="KW-0067">ATP-binding</keyword>
<dbReference type="PANTHER" id="PTHR43740">
    <property type="entry name" value="LEUCYL-TRNA SYNTHETASE"/>
    <property type="match status" value="1"/>
</dbReference>
<dbReference type="KEGG" id="bgp:BGL_1c05310"/>
<evidence type="ECO:0000259" key="14">
    <source>
        <dbReference type="Pfam" id="PF13603"/>
    </source>
</evidence>
<evidence type="ECO:0000259" key="13">
    <source>
        <dbReference type="Pfam" id="PF09334"/>
    </source>
</evidence>
<comment type="similarity">
    <text evidence="1 9 10">Belongs to the class-I aminoacyl-tRNA synthetase family.</text>
</comment>
<dbReference type="SUPFAM" id="SSF52374">
    <property type="entry name" value="Nucleotidylyl transferase"/>
    <property type="match status" value="1"/>
</dbReference>
<dbReference type="Pfam" id="PF09334">
    <property type="entry name" value="tRNA-synt_1g"/>
    <property type="match status" value="1"/>
</dbReference>
<dbReference type="Gene3D" id="3.10.20.590">
    <property type="match status" value="1"/>
</dbReference>
<comment type="subcellular location">
    <subcellularLocation>
        <location evidence="9">Cytoplasm</location>
    </subcellularLocation>
</comment>
<dbReference type="GO" id="GO:0005524">
    <property type="term" value="F:ATP binding"/>
    <property type="evidence" value="ECO:0007669"/>
    <property type="project" value="UniProtKB-UniRule"/>
</dbReference>
<dbReference type="InterPro" id="IPR009008">
    <property type="entry name" value="Val/Leu/Ile-tRNA-synth_edit"/>
</dbReference>
<feature type="domain" description="Aminoacyl-tRNA synthetase class Ia" evidence="11">
    <location>
        <begin position="421"/>
        <end position="576"/>
    </location>
</feature>
<evidence type="ECO:0000313" key="15">
    <source>
        <dbReference type="EMBL" id="AJK45067.1"/>
    </source>
</evidence>
<evidence type="ECO:0000256" key="5">
    <source>
        <dbReference type="ARBA" id="ARBA00022840"/>
    </source>
</evidence>
<feature type="domain" description="Aminoacyl-tRNA synthetase class Ia" evidence="11">
    <location>
        <begin position="623"/>
        <end position="663"/>
    </location>
</feature>
<feature type="binding site" evidence="9">
    <location>
        <position position="627"/>
    </location>
    <ligand>
        <name>ATP</name>
        <dbReference type="ChEBI" id="CHEBI:30616"/>
    </ligand>
</feature>
<evidence type="ECO:0000256" key="1">
    <source>
        <dbReference type="ARBA" id="ARBA00005594"/>
    </source>
</evidence>
<dbReference type="Gene3D" id="2.20.28.290">
    <property type="match status" value="1"/>
</dbReference>
<dbReference type="CDD" id="cd07958">
    <property type="entry name" value="Anticodon_Ia_Leu_BEm"/>
    <property type="match status" value="1"/>
</dbReference>
<comment type="catalytic activity">
    <reaction evidence="8 9">
        <text>tRNA(Leu) + L-leucine + ATP = L-leucyl-tRNA(Leu) + AMP + diphosphate</text>
        <dbReference type="Rhea" id="RHEA:11688"/>
        <dbReference type="Rhea" id="RHEA-COMP:9613"/>
        <dbReference type="Rhea" id="RHEA-COMP:9622"/>
        <dbReference type="ChEBI" id="CHEBI:30616"/>
        <dbReference type="ChEBI" id="CHEBI:33019"/>
        <dbReference type="ChEBI" id="CHEBI:57427"/>
        <dbReference type="ChEBI" id="CHEBI:78442"/>
        <dbReference type="ChEBI" id="CHEBI:78494"/>
        <dbReference type="ChEBI" id="CHEBI:456215"/>
        <dbReference type="EC" id="6.1.1.4"/>
    </reaction>
</comment>
<evidence type="ECO:0000256" key="3">
    <source>
        <dbReference type="ARBA" id="ARBA00022598"/>
    </source>
</evidence>
<reference evidence="15 16" key="2">
    <citation type="journal article" date="2016" name="Appl. Microbiol. Biotechnol.">
        <title>Mutations improving production and secretion of extracellular lipase by Burkholderia glumae PG1.</title>
        <authorList>
            <person name="Knapp A."/>
            <person name="Voget S."/>
            <person name="Gao R."/>
            <person name="Zaburannyi N."/>
            <person name="Krysciak D."/>
            <person name="Breuer M."/>
            <person name="Hauer B."/>
            <person name="Streit W.R."/>
            <person name="Muller R."/>
            <person name="Daniel R."/>
            <person name="Jaeger K.E."/>
        </authorList>
    </citation>
    <scope>NUCLEOTIDE SEQUENCE [LARGE SCALE GENOMIC DNA]</scope>
    <source>
        <strain evidence="15 16">PG1</strain>
    </source>
</reference>
<dbReference type="Gene3D" id="3.90.740.10">
    <property type="entry name" value="Valyl/Leucyl/Isoleucyl-tRNA synthetase, editing domain"/>
    <property type="match status" value="1"/>
</dbReference>
<keyword evidence="6 9" id="KW-0648">Protein biosynthesis</keyword>
<evidence type="ECO:0000259" key="12">
    <source>
        <dbReference type="Pfam" id="PF08264"/>
    </source>
</evidence>
<dbReference type="PANTHER" id="PTHR43740:SF2">
    <property type="entry name" value="LEUCINE--TRNA LIGASE, MITOCHONDRIAL"/>
    <property type="match status" value="1"/>
</dbReference>
<dbReference type="GO" id="GO:0002161">
    <property type="term" value="F:aminoacyl-tRNA deacylase activity"/>
    <property type="evidence" value="ECO:0007669"/>
    <property type="project" value="InterPro"/>
</dbReference>
<dbReference type="PROSITE" id="PS00178">
    <property type="entry name" value="AA_TRNA_LIGASE_I"/>
    <property type="match status" value="1"/>
</dbReference>
<dbReference type="FunFam" id="3.10.20.590:FF:000001">
    <property type="entry name" value="Leucine--tRNA ligase"/>
    <property type="match status" value="1"/>
</dbReference>
<gene>
    <name evidence="9 15" type="primary">leuS</name>
    <name evidence="15" type="ORF">BGL_1c05310</name>
</gene>
<evidence type="ECO:0000256" key="7">
    <source>
        <dbReference type="ARBA" id="ARBA00023146"/>
    </source>
</evidence>
<evidence type="ECO:0000256" key="8">
    <source>
        <dbReference type="ARBA" id="ARBA00047469"/>
    </source>
</evidence>
<feature type="short sequence motif" description="'HIGH' region" evidence="9">
    <location>
        <begin position="42"/>
        <end position="52"/>
    </location>
</feature>
<dbReference type="FunFam" id="3.90.740.10:FF:000012">
    <property type="entry name" value="Leucine--tRNA ligase"/>
    <property type="match status" value="1"/>
</dbReference>
<feature type="domain" description="Methionyl/Leucyl tRNA synthetase" evidence="13">
    <location>
        <begin position="38"/>
        <end position="171"/>
    </location>
</feature>
<organism evidence="15 16">
    <name type="scientific">Burkholderia plantarii</name>
    <dbReference type="NCBI Taxonomy" id="41899"/>
    <lineage>
        <taxon>Bacteria</taxon>
        <taxon>Pseudomonadati</taxon>
        <taxon>Pseudomonadota</taxon>
        <taxon>Betaproteobacteria</taxon>
        <taxon>Burkholderiales</taxon>
        <taxon>Burkholderiaceae</taxon>
        <taxon>Burkholderia</taxon>
    </lineage>
</organism>
<name>A0A0B6RI93_BURPL</name>
<dbReference type="FunFam" id="1.10.730.10:FF:000002">
    <property type="entry name" value="Leucine--tRNA ligase"/>
    <property type="match status" value="1"/>
</dbReference>
<dbReference type="HAMAP" id="MF_00049_B">
    <property type="entry name" value="Leu_tRNA_synth_B"/>
    <property type="match status" value="1"/>
</dbReference>
<dbReference type="InterPro" id="IPR013155">
    <property type="entry name" value="M/V/L/I-tRNA-synth_anticd-bd"/>
</dbReference>
<dbReference type="AlphaFoldDB" id="A0A0B6RI93"/>
<dbReference type="GO" id="GO:0005829">
    <property type="term" value="C:cytosol"/>
    <property type="evidence" value="ECO:0007669"/>
    <property type="project" value="TreeGrafter"/>
</dbReference>
<dbReference type="InterPro" id="IPR002300">
    <property type="entry name" value="aa-tRNA-synth_Ia"/>
</dbReference>
<dbReference type="CDD" id="cd00812">
    <property type="entry name" value="LeuRS_core"/>
    <property type="match status" value="1"/>
</dbReference>
<evidence type="ECO:0000256" key="9">
    <source>
        <dbReference type="HAMAP-Rule" id="MF_00049"/>
    </source>
</evidence>
<dbReference type="InterPro" id="IPR015413">
    <property type="entry name" value="Methionyl/Leucyl_tRNA_Synth"/>
</dbReference>
<reference evidence="16" key="1">
    <citation type="submission" date="2011-03" db="EMBL/GenBank/DDBJ databases">
        <authorList>
            <person name="Voget S."/>
            <person name="Streit W.R."/>
            <person name="Jaeger K.E."/>
            <person name="Daniel R."/>
        </authorList>
    </citation>
    <scope>NUCLEOTIDE SEQUENCE [LARGE SCALE GENOMIC DNA]</scope>
    <source>
        <strain evidence="16">PG1</strain>
    </source>
</reference>
<dbReference type="EC" id="6.1.1.4" evidence="9"/>
<dbReference type="InterPro" id="IPR002302">
    <property type="entry name" value="Leu-tRNA-ligase"/>
</dbReference>
<keyword evidence="4 9" id="KW-0547">Nucleotide-binding</keyword>
<evidence type="ECO:0000256" key="10">
    <source>
        <dbReference type="RuleBase" id="RU363035"/>
    </source>
</evidence>
<dbReference type="PRINTS" id="PR00985">
    <property type="entry name" value="TRNASYNTHLEU"/>
</dbReference>
<keyword evidence="16" id="KW-1185">Reference proteome</keyword>
<dbReference type="FunFam" id="3.40.50.620:FF:000056">
    <property type="entry name" value="Leucine--tRNA ligase"/>
    <property type="match status" value="1"/>
</dbReference>
<dbReference type="EMBL" id="CP002580">
    <property type="protein sequence ID" value="AJK45067.1"/>
    <property type="molecule type" value="Genomic_DNA"/>
</dbReference>
<feature type="short sequence motif" description="'KMSKS' region" evidence="9">
    <location>
        <begin position="624"/>
        <end position="628"/>
    </location>
</feature>
<dbReference type="SUPFAM" id="SSF50677">
    <property type="entry name" value="ValRS/IleRS/LeuRS editing domain"/>
    <property type="match status" value="1"/>
</dbReference>
<dbReference type="Pfam" id="PF08264">
    <property type="entry name" value="Anticodon_1"/>
    <property type="match status" value="1"/>
</dbReference>
<sequence length="864" mass="95779">MQERYVPADVEAAAQRDWRDADAYLTKEDSQKPKFYCVSMLPYPSGKLHMGHVRNYTINDVMYRYLRMNGYNTLMPMGWDAFGMPAENAAMANGAPPAKWTYDNIAYMKRQMQAMGLAIDWSREVATCDPAYYKWNQWLFLKMLEKGIAYKKTGTVNWDPVDQTVLANEQVIDGRGWRSGAVVEKREIPMYYLRITQYADELLDDLEGLGWPERVKVMQQNWIGKSFGVNFGFPYELDGEQKLLRVFTTRADTIMGVTFCAVAAEHPLATRLAEGRPDLLAFIDECKQGGVAEADMATMEKKGMATGFSVRHPLTGEPVPVWIGNYVLMSYGEGAVMGVPAHDERDFAFAVKYALPIRQVIAAEGETYSTDAWQEWYGDKTKSVCVNSGKYDGLGHEAAVDAVAADLAAGGFGDKQVTWRLRDWGVSRQRYWGTPIPIIHCPSCGDVPVPEADLPVVLPEDLVPDGSGNPLARSEAFVNCACPKCGAAAKRETDTMDTFVDSSWYFSRYTAPDATTMVDARTDHWMPMDQYIGGIEHAILHLLYSRFWTKVMRDLGLVKFGEPAKNLLTQGMVLNETFYREDAAGKKTWFNPADVTVTHDDKGRPVGAVHNVDGQPVVLGGIEKMSKSKNNGVDPQVLIDQHGADTARLFTMFAAPPEQQLEWSGTGVEGASRFLRRVWAFGAANREALAARAGFDAAQLDEGARALRREIHGVLRQADFDYQRLQYNTVVSAAMKMLNAIEAAKAAPAGVLRETYGVLLRVLYPVVPHITFSLWQALGYADEFGTLLDAPWPKVDEAALEQAEIELVLQINGKVRGAIKVAKDAGRDVIEAAALADESFAKFGEGKPAKKVIVVPGRLVNVVV</sequence>
<keyword evidence="3 9" id="KW-0436">Ligase</keyword>
<evidence type="ECO:0000256" key="2">
    <source>
        <dbReference type="ARBA" id="ARBA00022490"/>
    </source>
</evidence>
<feature type="domain" description="Leucyl-tRNA synthetase editing" evidence="14">
    <location>
        <begin position="220"/>
        <end position="407"/>
    </location>
</feature>
<dbReference type="SUPFAM" id="SSF47323">
    <property type="entry name" value="Anticodon-binding domain of a subclass of class I aminoacyl-tRNA synthetases"/>
    <property type="match status" value="1"/>
</dbReference>
<dbReference type="GO" id="GO:0004823">
    <property type="term" value="F:leucine-tRNA ligase activity"/>
    <property type="evidence" value="ECO:0007669"/>
    <property type="project" value="UniProtKB-UniRule"/>
</dbReference>
<evidence type="ECO:0000256" key="4">
    <source>
        <dbReference type="ARBA" id="ARBA00022741"/>
    </source>
</evidence>
<evidence type="ECO:0000259" key="11">
    <source>
        <dbReference type="Pfam" id="PF00133"/>
    </source>
</evidence>
<dbReference type="FunFam" id="3.40.50.620:FF:000003">
    <property type="entry name" value="Leucine--tRNA ligase"/>
    <property type="match status" value="1"/>
</dbReference>
<dbReference type="InterPro" id="IPR025709">
    <property type="entry name" value="Leu_tRNA-synth_edit"/>
</dbReference>
<evidence type="ECO:0000313" key="16">
    <source>
        <dbReference type="Proteomes" id="UP000031838"/>
    </source>
</evidence>
<dbReference type="HOGENOM" id="CLU_004427_0_0_4"/>
<dbReference type="RefSeq" id="WP_042623846.1">
    <property type="nucleotide sequence ID" value="NZ_CP002580.1"/>
</dbReference>
<proteinExistence type="inferred from homology"/>
<dbReference type="FunFam" id="2.20.28.290:FF:000001">
    <property type="entry name" value="Leucine--tRNA ligase"/>
    <property type="match status" value="1"/>
</dbReference>
<evidence type="ECO:0000256" key="6">
    <source>
        <dbReference type="ARBA" id="ARBA00022917"/>
    </source>
</evidence>
<keyword evidence="2 9" id="KW-0963">Cytoplasm</keyword>